<evidence type="ECO:0000256" key="4">
    <source>
        <dbReference type="SAM" id="Phobius"/>
    </source>
</evidence>
<proteinExistence type="predicted"/>
<evidence type="ECO:0000256" key="2">
    <source>
        <dbReference type="ARBA" id="ARBA00023242"/>
    </source>
</evidence>
<gene>
    <name evidence="5" type="ORF">PV05_04874</name>
</gene>
<feature type="transmembrane region" description="Helical" evidence="4">
    <location>
        <begin position="88"/>
        <end position="117"/>
    </location>
</feature>
<feature type="region of interest" description="Disordered" evidence="3">
    <location>
        <begin position="160"/>
        <end position="188"/>
    </location>
</feature>
<dbReference type="STRING" id="348802.A0A0D2BUM9"/>
<reference evidence="5 6" key="1">
    <citation type="submission" date="2015-01" db="EMBL/GenBank/DDBJ databases">
        <title>The Genome Sequence of Exophiala xenobiotica CBS118157.</title>
        <authorList>
            <consortium name="The Broad Institute Genomics Platform"/>
            <person name="Cuomo C."/>
            <person name="de Hoog S."/>
            <person name="Gorbushina A."/>
            <person name="Stielow B."/>
            <person name="Teixiera M."/>
            <person name="Abouelleil A."/>
            <person name="Chapman S.B."/>
            <person name="Priest M."/>
            <person name="Young S.K."/>
            <person name="Wortman J."/>
            <person name="Nusbaum C."/>
            <person name="Birren B."/>
        </authorList>
    </citation>
    <scope>NUCLEOTIDE SEQUENCE [LARGE SCALE GENOMIC DNA]</scope>
    <source>
        <strain evidence="5 6">CBS 118157</strain>
    </source>
</reference>
<keyword evidence="4" id="KW-0472">Membrane</keyword>
<keyword evidence="6" id="KW-1185">Reference proteome</keyword>
<dbReference type="EMBL" id="KN847319">
    <property type="protein sequence ID" value="KIW56196.1"/>
    <property type="molecule type" value="Genomic_DNA"/>
</dbReference>
<dbReference type="GO" id="GO:0005634">
    <property type="term" value="C:nucleus"/>
    <property type="evidence" value="ECO:0007669"/>
    <property type="project" value="UniProtKB-SubCell"/>
</dbReference>
<organism evidence="5 6">
    <name type="scientific">Exophiala xenobiotica</name>
    <dbReference type="NCBI Taxonomy" id="348802"/>
    <lineage>
        <taxon>Eukaryota</taxon>
        <taxon>Fungi</taxon>
        <taxon>Dikarya</taxon>
        <taxon>Ascomycota</taxon>
        <taxon>Pezizomycotina</taxon>
        <taxon>Eurotiomycetes</taxon>
        <taxon>Chaetothyriomycetidae</taxon>
        <taxon>Chaetothyriales</taxon>
        <taxon>Herpotrichiellaceae</taxon>
        <taxon>Exophiala</taxon>
    </lineage>
</organism>
<comment type="subcellular location">
    <subcellularLocation>
        <location evidence="1">Nucleus</location>
    </subcellularLocation>
</comment>
<dbReference type="OrthoDB" id="4158070at2759"/>
<evidence type="ECO:0000313" key="5">
    <source>
        <dbReference type="EMBL" id="KIW56196.1"/>
    </source>
</evidence>
<dbReference type="HOGENOM" id="CLU_1229957_0_0_1"/>
<dbReference type="AlphaFoldDB" id="A0A0D2BUM9"/>
<evidence type="ECO:0000256" key="1">
    <source>
        <dbReference type="ARBA" id="ARBA00004123"/>
    </source>
</evidence>
<dbReference type="Proteomes" id="UP000054342">
    <property type="component" value="Unassembled WGS sequence"/>
</dbReference>
<dbReference type="PANTHER" id="PTHR37534">
    <property type="entry name" value="TRANSCRIPTIONAL ACTIVATOR PROTEIN UGA3"/>
    <property type="match status" value="1"/>
</dbReference>
<dbReference type="GO" id="GO:0003700">
    <property type="term" value="F:DNA-binding transcription factor activity"/>
    <property type="evidence" value="ECO:0007669"/>
    <property type="project" value="TreeGrafter"/>
</dbReference>
<sequence>MVRIEQSLIQLKQPPPLSFDQAMAATSIPGVSEFPDISSSEQQLLLITAHAEANRSAAILLLHETCLLRLAKFHPKLQSSRSELVEDILSFAEMICSIGIITAALPIWAVFVAGCVVNEADQRQRVLKILDDFQSSKRYGSIPPACDILEVVWRQNDVKADENPRKARPTTSMQQAPTRNRRSHNFDILEDDRPLGKKSYVNLKQMQFSWESAMAMVEGLRLSLT</sequence>
<dbReference type="PANTHER" id="PTHR37534:SF49">
    <property type="entry name" value="LYSINE BIOSYNTHESIS REGULATORY PROTEIN LYS14"/>
    <property type="match status" value="1"/>
</dbReference>
<accession>A0A0D2BUM9</accession>
<dbReference type="GO" id="GO:0000976">
    <property type="term" value="F:transcription cis-regulatory region binding"/>
    <property type="evidence" value="ECO:0007669"/>
    <property type="project" value="TreeGrafter"/>
</dbReference>
<dbReference type="Pfam" id="PF11951">
    <property type="entry name" value="Fungal_trans_2"/>
    <property type="match status" value="1"/>
</dbReference>
<keyword evidence="4" id="KW-0812">Transmembrane</keyword>
<protein>
    <submittedName>
        <fullName evidence="5">Uncharacterized protein</fullName>
    </submittedName>
</protein>
<dbReference type="RefSeq" id="XP_013316780.1">
    <property type="nucleotide sequence ID" value="XM_013461326.1"/>
</dbReference>
<dbReference type="GO" id="GO:0045944">
    <property type="term" value="P:positive regulation of transcription by RNA polymerase II"/>
    <property type="evidence" value="ECO:0007669"/>
    <property type="project" value="TreeGrafter"/>
</dbReference>
<dbReference type="InterPro" id="IPR021858">
    <property type="entry name" value="Fun_TF"/>
</dbReference>
<feature type="compositionally biased region" description="Polar residues" evidence="3">
    <location>
        <begin position="169"/>
        <end position="178"/>
    </location>
</feature>
<name>A0A0D2BUM9_9EURO</name>
<evidence type="ECO:0000313" key="6">
    <source>
        <dbReference type="Proteomes" id="UP000054342"/>
    </source>
</evidence>
<evidence type="ECO:0000256" key="3">
    <source>
        <dbReference type="SAM" id="MobiDB-lite"/>
    </source>
</evidence>
<keyword evidence="2" id="KW-0539">Nucleus</keyword>
<keyword evidence="4" id="KW-1133">Transmembrane helix</keyword>
<dbReference type="GeneID" id="25326782"/>